<comment type="caution">
    <text evidence="5">The sequence shown here is derived from an EMBL/GenBank/DDBJ whole genome shotgun (WGS) entry which is preliminary data.</text>
</comment>
<evidence type="ECO:0000256" key="3">
    <source>
        <dbReference type="ARBA" id="ARBA00022679"/>
    </source>
</evidence>
<dbReference type="Proteomes" id="UP000477980">
    <property type="component" value="Unassembled WGS sequence"/>
</dbReference>
<protein>
    <submittedName>
        <fullName evidence="5">Glycosyltransferase family 2 protein</fullName>
    </submittedName>
</protein>
<reference evidence="5 6" key="1">
    <citation type="submission" date="2019-09" db="EMBL/GenBank/DDBJ databases">
        <title>Distinct polysaccharide growth profiles of human intestinal Prevotella copri isolates.</title>
        <authorList>
            <person name="Fehlner-Peach H."/>
            <person name="Magnabosco C."/>
            <person name="Raghavan V."/>
            <person name="Scher J.U."/>
            <person name="Tett A."/>
            <person name="Cox L.M."/>
            <person name="Gottsegen C."/>
            <person name="Watters A."/>
            <person name="Wiltshire- Gordon J.D."/>
            <person name="Segata N."/>
            <person name="Bonneau R."/>
            <person name="Littman D.R."/>
        </authorList>
    </citation>
    <scope>NUCLEOTIDE SEQUENCE [LARGE SCALE GENOMIC DNA]</scope>
    <source>
        <strain evidence="6">iAA917</strain>
    </source>
</reference>
<sequence length="300" mass="35419">MSNELEFAFVILHYNTVEDTNLCIESIRKHICINSYKIIIVDNASPNKSGNDLVDRYFTSDDVFIILNDHNLGFARGNNIGFKYAKEVFKAKFIVLMNNDTQILYDDFVLKINDEYNKSHCALIGPKIITPNPPFDSNPGPSELPRIRDLFVNQFIIYMYLFLSYFNLDDFVHRKFGQQEKKRLDKVDKNNDERIENVKLHGCFWVFTPNYISKFDGINSKTFLYNEEPLLFLRCIKYNLKTVYLPELIVFHKEDSSTNSISFKGEVFKRRFVYKHLIKSKWILIAESLKYKFYTLHKNS</sequence>
<dbReference type="PANTHER" id="PTHR43179:SF12">
    <property type="entry name" value="GALACTOFURANOSYLTRANSFERASE GLFT2"/>
    <property type="match status" value="1"/>
</dbReference>
<dbReference type="InterPro" id="IPR029044">
    <property type="entry name" value="Nucleotide-diphossugar_trans"/>
</dbReference>
<dbReference type="Gene3D" id="3.90.550.10">
    <property type="entry name" value="Spore Coat Polysaccharide Biosynthesis Protein SpsA, Chain A"/>
    <property type="match status" value="1"/>
</dbReference>
<keyword evidence="3 5" id="KW-0808">Transferase</keyword>
<proteinExistence type="inferred from homology"/>
<dbReference type="SUPFAM" id="SSF53448">
    <property type="entry name" value="Nucleotide-diphospho-sugar transferases"/>
    <property type="match status" value="1"/>
</dbReference>
<dbReference type="AlphaFoldDB" id="A0A6G1VKE8"/>
<accession>A0A6G1VKE8</accession>
<organism evidence="5 6">
    <name type="scientific">Segatella copri</name>
    <dbReference type="NCBI Taxonomy" id="165179"/>
    <lineage>
        <taxon>Bacteria</taxon>
        <taxon>Pseudomonadati</taxon>
        <taxon>Bacteroidota</taxon>
        <taxon>Bacteroidia</taxon>
        <taxon>Bacteroidales</taxon>
        <taxon>Prevotellaceae</taxon>
        <taxon>Segatella</taxon>
    </lineage>
</organism>
<evidence type="ECO:0000256" key="2">
    <source>
        <dbReference type="ARBA" id="ARBA00022676"/>
    </source>
</evidence>
<evidence type="ECO:0000313" key="5">
    <source>
        <dbReference type="EMBL" id="MQP13909.1"/>
    </source>
</evidence>
<dbReference type="EMBL" id="VZAH01000058">
    <property type="protein sequence ID" value="MQP13909.1"/>
    <property type="molecule type" value="Genomic_DNA"/>
</dbReference>
<keyword evidence="2" id="KW-0328">Glycosyltransferase</keyword>
<dbReference type="Pfam" id="PF00535">
    <property type="entry name" value="Glycos_transf_2"/>
    <property type="match status" value="1"/>
</dbReference>
<dbReference type="RefSeq" id="WP_153089415.1">
    <property type="nucleotide sequence ID" value="NZ_VZAH01000058.1"/>
</dbReference>
<feature type="domain" description="Glycosyltransferase 2-like" evidence="4">
    <location>
        <begin position="10"/>
        <end position="143"/>
    </location>
</feature>
<evidence type="ECO:0000259" key="4">
    <source>
        <dbReference type="Pfam" id="PF00535"/>
    </source>
</evidence>
<dbReference type="OrthoDB" id="9771846at2"/>
<dbReference type="GO" id="GO:0016757">
    <property type="term" value="F:glycosyltransferase activity"/>
    <property type="evidence" value="ECO:0007669"/>
    <property type="project" value="UniProtKB-KW"/>
</dbReference>
<dbReference type="InterPro" id="IPR001173">
    <property type="entry name" value="Glyco_trans_2-like"/>
</dbReference>
<name>A0A6G1VKE8_9BACT</name>
<gene>
    <name evidence="5" type="ORF">F7D25_05700</name>
</gene>
<comment type="similarity">
    <text evidence="1">Belongs to the glycosyltransferase 2 family.</text>
</comment>
<evidence type="ECO:0000313" key="6">
    <source>
        <dbReference type="Proteomes" id="UP000477980"/>
    </source>
</evidence>
<evidence type="ECO:0000256" key="1">
    <source>
        <dbReference type="ARBA" id="ARBA00006739"/>
    </source>
</evidence>
<dbReference type="PANTHER" id="PTHR43179">
    <property type="entry name" value="RHAMNOSYLTRANSFERASE WBBL"/>
    <property type="match status" value="1"/>
</dbReference>